<dbReference type="Pfam" id="PF03466">
    <property type="entry name" value="LysR_substrate"/>
    <property type="match status" value="1"/>
</dbReference>
<evidence type="ECO:0000313" key="7">
    <source>
        <dbReference type="EMBL" id="MBP2185655.1"/>
    </source>
</evidence>
<dbReference type="InterPro" id="IPR036390">
    <property type="entry name" value="WH_DNA-bd_sf"/>
</dbReference>
<dbReference type="GO" id="GO:0003677">
    <property type="term" value="F:DNA binding"/>
    <property type="evidence" value="ECO:0007669"/>
    <property type="project" value="UniProtKB-KW"/>
</dbReference>
<proteinExistence type="inferred from homology"/>
<dbReference type="Pfam" id="PF00126">
    <property type="entry name" value="HTH_1"/>
    <property type="match status" value="1"/>
</dbReference>
<keyword evidence="2" id="KW-0805">Transcription regulation</keyword>
<evidence type="ECO:0000259" key="6">
    <source>
        <dbReference type="PROSITE" id="PS50931"/>
    </source>
</evidence>
<dbReference type="PANTHER" id="PTHR30346:SF0">
    <property type="entry name" value="HCA OPERON TRANSCRIPTIONAL ACTIVATOR HCAR"/>
    <property type="match status" value="1"/>
</dbReference>
<gene>
    <name evidence="7" type="ORF">JOM49_007181</name>
</gene>
<dbReference type="PANTHER" id="PTHR30346">
    <property type="entry name" value="TRANSCRIPTIONAL DUAL REGULATOR HCAR-RELATED"/>
    <property type="match status" value="1"/>
</dbReference>
<reference evidence="7 8" key="1">
    <citation type="submission" date="2021-03" db="EMBL/GenBank/DDBJ databases">
        <title>Sequencing the genomes of 1000 actinobacteria strains.</title>
        <authorList>
            <person name="Klenk H.-P."/>
        </authorList>
    </citation>
    <scope>NUCLEOTIDE SEQUENCE [LARGE SCALE GENOMIC DNA]</scope>
    <source>
        <strain evidence="7 8">DSM 45510</strain>
    </source>
</reference>
<dbReference type="InterPro" id="IPR036388">
    <property type="entry name" value="WH-like_DNA-bd_sf"/>
</dbReference>
<organism evidence="7 8">
    <name type="scientific">Amycolatopsis magusensis</name>
    <dbReference type="NCBI Taxonomy" id="882444"/>
    <lineage>
        <taxon>Bacteria</taxon>
        <taxon>Bacillati</taxon>
        <taxon>Actinomycetota</taxon>
        <taxon>Actinomycetes</taxon>
        <taxon>Pseudonocardiales</taxon>
        <taxon>Pseudonocardiaceae</taxon>
        <taxon>Amycolatopsis</taxon>
    </lineage>
</organism>
<feature type="region of interest" description="Disordered" evidence="5">
    <location>
        <begin position="286"/>
        <end position="318"/>
    </location>
</feature>
<keyword evidence="8" id="KW-1185">Reference proteome</keyword>
<dbReference type="Gene3D" id="3.40.190.10">
    <property type="entry name" value="Periplasmic binding protein-like II"/>
    <property type="match status" value="2"/>
</dbReference>
<keyword evidence="3 7" id="KW-0238">DNA-binding</keyword>
<dbReference type="SUPFAM" id="SSF53850">
    <property type="entry name" value="Periplasmic binding protein-like II"/>
    <property type="match status" value="1"/>
</dbReference>
<evidence type="ECO:0000256" key="5">
    <source>
        <dbReference type="SAM" id="MobiDB-lite"/>
    </source>
</evidence>
<dbReference type="RefSeq" id="WP_209668511.1">
    <property type="nucleotide sequence ID" value="NZ_JAGGMS010000001.1"/>
</dbReference>
<evidence type="ECO:0000256" key="2">
    <source>
        <dbReference type="ARBA" id="ARBA00023015"/>
    </source>
</evidence>
<feature type="compositionally biased region" description="Pro residues" evidence="5">
    <location>
        <begin position="288"/>
        <end position="302"/>
    </location>
</feature>
<evidence type="ECO:0000313" key="8">
    <source>
        <dbReference type="Proteomes" id="UP000741013"/>
    </source>
</evidence>
<dbReference type="Proteomes" id="UP000741013">
    <property type="component" value="Unassembled WGS sequence"/>
</dbReference>
<dbReference type="PROSITE" id="PS50931">
    <property type="entry name" value="HTH_LYSR"/>
    <property type="match status" value="1"/>
</dbReference>
<dbReference type="InterPro" id="IPR000847">
    <property type="entry name" value="LysR_HTH_N"/>
</dbReference>
<comment type="similarity">
    <text evidence="1">Belongs to the LysR transcriptional regulatory family.</text>
</comment>
<dbReference type="PRINTS" id="PR00039">
    <property type="entry name" value="HTHLYSR"/>
</dbReference>
<dbReference type="Gene3D" id="1.10.10.10">
    <property type="entry name" value="Winged helix-like DNA-binding domain superfamily/Winged helix DNA-binding domain"/>
    <property type="match status" value="1"/>
</dbReference>
<keyword evidence="4" id="KW-0804">Transcription</keyword>
<feature type="domain" description="HTH lysR-type" evidence="6">
    <location>
        <begin position="4"/>
        <end position="61"/>
    </location>
</feature>
<name>A0ABS4Q1T6_9PSEU</name>
<feature type="compositionally biased region" description="Low complexity" evidence="5">
    <location>
        <begin position="303"/>
        <end position="318"/>
    </location>
</feature>
<comment type="caution">
    <text evidence="7">The sequence shown here is derived from an EMBL/GenBank/DDBJ whole genome shotgun (WGS) entry which is preliminary data.</text>
</comment>
<accession>A0ABS4Q1T6</accession>
<evidence type="ECO:0000256" key="3">
    <source>
        <dbReference type="ARBA" id="ARBA00023125"/>
    </source>
</evidence>
<sequence>MTDLETRELRYFVAVAEELHFGRAAVRLGIAQPPLSRAIRQLEQRLGVQLFERDRRGAALTDAGRVLLREAPAALDAVAAAARRTRRAGSPTRPLVLVTKAGASHELLQRLLDAVEHEPGAAPVEVLLCEVGEQAGTLRSGRADVALMHRPFDDLAGFDTEDLHVEGQIALLPAGHPLAAREQLTLAEVRDVPGLPIARWPRLDGSYPDGPGPEVRTQSQLAQLVALGRTLLVIPASSRAWQWPDHVAVPVIDAPDVTTVLAWPPNSHSPAVASLVRSAARLHAAALPTPPGYRPPSAPPEPAATGPGAARRGAGSRG</sequence>
<protein>
    <submittedName>
        <fullName evidence="7">DNA-binding transcriptional LysR family regulator</fullName>
    </submittedName>
</protein>
<evidence type="ECO:0000256" key="4">
    <source>
        <dbReference type="ARBA" id="ARBA00023163"/>
    </source>
</evidence>
<dbReference type="EMBL" id="JAGGMS010000001">
    <property type="protein sequence ID" value="MBP2185655.1"/>
    <property type="molecule type" value="Genomic_DNA"/>
</dbReference>
<dbReference type="SUPFAM" id="SSF46785">
    <property type="entry name" value="Winged helix' DNA-binding domain"/>
    <property type="match status" value="1"/>
</dbReference>
<dbReference type="InterPro" id="IPR005119">
    <property type="entry name" value="LysR_subst-bd"/>
</dbReference>
<evidence type="ECO:0000256" key="1">
    <source>
        <dbReference type="ARBA" id="ARBA00009437"/>
    </source>
</evidence>